<evidence type="ECO:0000313" key="1">
    <source>
        <dbReference type="EMBL" id="KAF2235996.1"/>
    </source>
</evidence>
<dbReference type="AlphaFoldDB" id="A0A6A6HCY9"/>
<accession>A0A6A6HCY9</accession>
<dbReference type="Proteomes" id="UP000800092">
    <property type="component" value="Unassembled WGS sequence"/>
</dbReference>
<reference evidence="1" key="1">
    <citation type="journal article" date="2020" name="Stud. Mycol.">
        <title>101 Dothideomycetes genomes: a test case for predicting lifestyles and emergence of pathogens.</title>
        <authorList>
            <person name="Haridas S."/>
            <person name="Albert R."/>
            <person name="Binder M."/>
            <person name="Bloem J."/>
            <person name="Labutti K."/>
            <person name="Salamov A."/>
            <person name="Andreopoulos B."/>
            <person name="Baker S."/>
            <person name="Barry K."/>
            <person name="Bills G."/>
            <person name="Bluhm B."/>
            <person name="Cannon C."/>
            <person name="Castanera R."/>
            <person name="Culley D."/>
            <person name="Daum C."/>
            <person name="Ezra D."/>
            <person name="Gonzalez J."/>
            <person name="Henrissat B."/>
            <person name="Kuo A."/>
            <person name="Liang C."/>
            <person name="Lipzen A."/>
            <person name="Lutzoni F."/>
            <person name="Magnuson J."/>
            <person name="Mondo S."/>
            <person name="Nolan M."/>
            <person name="Ohm R."/>
            <person name="Pangilinan J."/>
            <person name="Park H.-J."/>
            <person name="Ramirez L."/>
            <person name="Alfaro M."/>
            <person name="Sun H."/>
            <person name="Tritt A."/>
            <person name="Yoshinaga Y."/>
            <person name="Zwiers L.-H."/>
            <person name="Turgeon B."/>
            <person name="Goodwin S."/>
            <person name="Spatafora J."/>
            <person name="Crous P."/>
            <person name="Grigoriev I."/>
        </authorList>
    </citation>
    <scope>NUCLEOTIDE SEQUENCE</scope>
    <source>
        <strain evidence="1">Tuck. ex Michener</strain>
    </source>
</reference>
<gene>
    <name evidence="1" type="ORF">EV356DRAFT_499260</name>
</gene>
<evidence type="ECO:0000313" key="2">
    <source>
        <dbReference type="Proteomes" id="UP000800092"/>
    </source>
</evidence>
<name>A0A6A6HCY9_VIRVR</name>
<proteinExistence type="predicted"/>
<keyword evidence="2" id="KW-1185">Reference proteome</keyword>
<dbReference type="EMBL" id="ML991788">
    <property type="protein sequence ID" value="KAF2235996.1"/>
    <property type="molecule type" value="Genomic_DNA"/>
</dbReference>
<organism evidence="1 2">
    <name type="scientific">Viridothelium virens</name>
    <name type="common">Speckled blister lichen</name>
    <name type="synonym">Trypethelium virens</name>
    <dbReference type="NCBI Taxonomy" id="1048519"/>
    <lineage>
        <taxon>Eukaryota</taxon>
        <taxon>Fungi</taxon>
        <taxon>Dikarya</taxon>
        <taxon>Ascomycota</taxon>
        <taxon>Pezizomycotina</taxon>
        <taxon>Dothideomycetes</taxon>
        <taxon>Dothideomycetes incertae sedis</taxon>
        <taxon>Trypetheliales</taxon>
        <taxon>Trypetheliaceae</taxon>
        <taxon>Viridothelium</taxon>
    </lineage>
</organism>
<protein>
    <submittedName>
        <fullName evidence="1">Uncharacterized protein</fullName>
    </submittedName>
</protein>
<sequence length="64" mass="7432">MRLCNKPSGLSHWTRRMIMLNIDLPVKSMPLSTSHFRLSASVKLLRRSHKEYRKAAQQVLMLAP</sequence>